<dbReference type="InterPro" id="IPR002401">
    <property type="entry name" value="Cyt_P450_E_grp-I"/>
</dbReference>
<keyword evidence="6" id="KW-1185">Reference proteome</keyword>
<evidence type="ECO:0000256" key="1">
    <source>
        <dbReference type="ARBA" id="ARBA00010617"/>
    </source>
</evidence>
<keyword evidence="2 3" id="KW-0479">Metal-binding</keyword>
<dbReference type="PANTHER" id="PTHR46696">
    <property type="entry name" value="P450, PUTATIVE (EUROFUNG)-RELATED"/>
    <property type="match status" value="1"/>
</dbReference>
<dbReference type="GO" id="GO:0005506">
    <property type="term" value="F:iron ion binding"/>
    <property type="evidence" value="ECO:0007669"/>
    <property type="project" value="InterPro"/>
</dbReference>
<dbReference type="PRINTS" id="PR00385">
    <property type="entry name" value="P450"/>
</dbReference>
<keyword evidence="2 3" id="KW-0349">Heme</keyword>
<evidence type="ECO:0000256" key="2">
    <source>
        <dbReference type="PIRSR" id="PIRSR602401-1"/>
    </source>
</evidence>
<evidence type="ECO:0000256" key="4">
    <source>
        <dbReference type="SAM" id="MobiDB-lite"/>
    </source>
</evidence>
<dbReference type="InterPro" id="IPR017972">
    <property type="entry name" value="Cyt_P450_CS"/>
</dbReference>
<dbReference type="RefSeq" id="WP_183616990.1">
    <property type="nucleotide sequence ID" value="NZ_JACIDY010000004.1"/>
</dbReference>
<dbReference type="Proteomes" id="UP000561459">
    <property type="component" value="Unassembled WGS sequence"/>
</dbReference>
<dbReference type="InterPro" id="IPR036396">
    <property type="entry name" value="Cyt_P450_sf"/>
</dbReference>
<organism evidence="5 6">
    <name type="scientific">Novosphingobium fluoreni</name>
    <dbReference type="NCBI Taxonomy" id="1391222"/>
    <lineage>
        <taxon>Bacteria</taxon>
        <taxon>Pseudomonadati</taxon>
        <taxon>Pseudomonadota</taxon>
        <taxon>Alphaproteobacteria</taxon>
        <taxon>Sphingomonadales</taxon>
        <taxon>Sphingomonadaceae</taxon>
        <taxon>Novosphingobium</taxon>
    </lineage>
</organism>
<keyword evidence="3" id="KW-0560">Oxidoreductase</keyword>
<name>A0A7W6FZP5_9SPHN</name>
<feature type="region of interest" description="Disordered" evidence="4">
    <location>
        <begin position="1"/>
        <end position="20"/>
    </location>
</feature>
<dbReference type="GO" id="GO:0004497">
    <property type="term" value="F:monooxygenase activity"/>
    <property type="evidence" value="ECO:0007669"/>
    <property type="project" value="UniProtKB-KW"/>
</dbReference>
<dbReference type="PROSITE" id="PS00086">
    <property type="entry name" value="CYTOCHROME_P450"/>
    <property type="match status" value="1"/>
</dbReference>
<dbReference type="InterPro" id="IPR001128">
    <property type="entry name" value="Cyt_P450"/>
</dbReference>
<dbReference type="GO" id="GO:0020037">
    <property type="term" value="F:heme binding"/>
    <property type="evidence" value="ECO:0007669"/>
    <property type="project" value="InterPro"/>
</dbReference>
<feature type="binding site" description="axial binding residue" evidence="2">
    <location>
        <position position="349"/>
    </location>
    <ligand>
        <name>heme</name>
        <dbReference type="ChEBI" id="CHEBI:30413"/>
    </ligand>
    <ligandPart>
        <name>Fe</name>
        <dbReference type="ChEBI" id="CHEBI:18248"/>
    </ligandPart>
</feature>
<dbReference type="PRINTS" id="PR00463">
    <property type="entry name" value="EP450I"/>
</dbReference>
<evidence type="ECO:0000256" key="3">
    <source>
        <dbReference type="RuleBase" id="RU000461"/>
    </source>
</evidence>
<comment type="cofactor">
    <cofactor evidence="2">
        <name>heme</name>
        <dbReference type="ChEBI" id="CHEBI:30413"/>
    </cofactor>
</comment>
<evidence type="ECO:0000313" key="6">
    <source>
        <dbReference type="Proteomes" id="UP000561459"/>
    </source>
</evidence>
<comment type="caution">
    <text evidence="5">The sequence shown here is derived from an EMBL/GenBank/DDBJ whole genome shotgun (WGS) entry which is preliminary data.</text>
</comment>
<dbReference type="Gene3D" id="1.10.630.10">
    <property type="entry name" value="Cytochrome P450"/>
    <property type="match status" value="1"/>
</dbReference>
<keyword evidence="3" id="KW-0503">Monooxygenase</keyword>
<dbReference type="PANTHER" id="PTHR46696:SF6">
    <property type="entry name" value="P450, PUTATIVE (EUROFUNG)-RELATED"/>
    <property type="match status" value="1"/>
</dbReference>
<proteinExistence type="inferred from homology"/>
<reference evidence="5 6" key="1">
    <citation type="submission" date="2020-08" db="EMBL/GenBank/DDBJ databases">
        <title>Genomic Encyclopedia of Type Strains, Phase IV (KMG-IV): sequencing the most valuable type-strain genomes for metagenomic binning, comparative biology and taxonomic classification.</title>
        <authorList>
            <person name="Goeker M."/>
        </authorList>
    </citation>
    <scope>NUCLEOTIDE SEQUENCE [LARGE SCALE GENOMIC DNA]</scope>
    <source>
        <strain evidence="5 6">DSM 27568</strain>
    </source>
</reference>
<accession>A0A7W6FZP5</accession>
<dbReference type="Pfam" id="PF00067">
    <property type="entry name" value="p450"/>
    <property type="match status" value="1"/>
</dbReference>
<dbReference type="SUPFAM" id="SSF48264">
    <property type="entry name" value="Cytochrome P450"/>
    <property type="match status" value="1"/>
</dbReference>
<dbReference type="EMBL" id="JACIDY010000004">
    <property type="protein sequence ID" value="MBB3940367.1"/>
    <property type="molecule type" value="Genomic_DNA"/>
</dbReference>
<gene>
    <name evidence="5" type="ORF">GGR39_002024</name>
</gene>
<keyword evidence="2 3" id="KW-0408">Iron</keyword>
<protein>
    <submittedName>
        <fullName evidence="5">Cytochrome P450</fullName>
    </submittedName>
</protein>
<dbReference type="GO" id="GO:0016705">
    <property type="term" value="F:oxidoreductase activity, acting on paired donors, with incorporation or reduction of molecular oxygen"/>
    <property type="evidence" value="ECO:0007669"/>
    <property type="project" value="InterPro"/>
</dbReference>
<dbReference type="AlphaFoldDB" id="A0A7W6FZP5"/>
<sequence length="398" mass="45231">MRTVDPTTPEAMADRPRFHGDLRDNSPVAQSADGQYYYVAGYDNVRQVLEDHSHFSKNWGSQLAPMEHLVALNQDPPDFNDFKRLYNSYMSPAGVKRWSADCARIAEEVIDDFESLGSGDLQALFGKPVPAKVTARALGFPEDRVDMYRRWTDSFLDAMIRAPDVQKQVMDEMYAFFDEQFELKRQQLRDAGIETPGREHVGTVIDDSLTSLLLTSQYRGRYLTDEEVRRTIRGFFIGGVDTTGALMLNTLQHLLKRPELWEQVKANPDLVDAAIEETLRIDPPAMGMFRGVVKDVEMAGEVIPKDGRVLFSVLSANRDPNVFKDPDSFRLDRKDGNRHIAFGTGAHFCPGAWTARMEAAIALRIFIRRLPKLRLNGPVEYFPTINFLIVRHFPAAWD</sequence>
<evidence type="ECO:0000313" key="5">
    <source>
        <dbReference type="EMBL" id="MBB3940367.1"/>
    </source>
</evidence>
<comment type="similarity">
    <text evidence="1 3">Belongs to the cytochrome P450 family.</text>
</comment>